<comment type="subcellular location">
    <subcellularLocation>
        <location evidence="1">Membrane</location>
        <topology evidence="1">Multi-pass membrane protein</topology>
    </subcellularLocation>
</comment>
<keyword evidence="4 5" id="KW-0472">Membrane</keyword>
<dbReference type="Gene3D" id="1.20.1280.290">
    <property type="match status" value="1"/>
</dbReference>
<comment type="caution">
    <text evidence="6">The sequence shown here is derived from an EMBL/GenBank/DDBJ whole genome shotgun (WGS) entry which is preliminary data.</text>
</comment>
<sequence length="90" mass="10100">MFEIHPMEIVGLVAATLTTASFVPQVYKAYKTKDVEGVSLTMFLAMFVGVLLWLVYGFYLKSLSMVIANIITSVLCLMILILKIKHKKKS</sequence>
<dbReference type="Proteomes" id="UP000294824">
    <property type="component" value="Unassembled WGS sequence"/>
</dbReference>
<organism evidence="6 7">
    <name type="scientific">Algibacter lectus</name>
    <dbReference type="NCBI Taxonomy" id="221126"/>
    <lineage>
        <taxon>Bacteria</taxon>
        <taxon>Pseudomonadati</taxon>
        <taxon>Bacteroidota</taxon>
        <taxon>Flavobacteriia</taxon>
        <taxon>Flavobacteriales</taxon>
        <taxon>Flavobacteriaceae</taxon>
        <taxon>Algibacter</taxon>
    </lineage>
</organism>
<evidence type="ECO:0000256" key="2">
    <source>
        <dbReference type="ARBA" id="ARBA00022692"/>
    </source>
</evidence>
<dbReference type="RefSeq" id="WP_206672761.1">
    <property type="nucleotide sequence ID" value="NZ_SORL01000008.1"/>
</dbReference>
<evidence type="ECO:0000313" key="7">
    <source>
        <dbReference type="Proteomes" id="UP000294824"/>
    </source>
</evidence>
<evidence type="ECO:0000256" key="5">
    <source>
        <dbReference type="SAM" id="Phobius"/>
    </source>
</evidence>
<dbReference type="InterPro" id="IPR006603">
    <property type="entry name" value="PQ-loop_rpt"/>
</dbReference>
<dbReference type="AlphaFoldDB" id="A0A4R8MAL4"/>
<feature type="transmembrane region" description="Helical" evidence="5">
    <location>
        <begin position="6"/>
        <end position="27"/>
    </location>
</feature>
<dbReference type="GO" id="GO:0016020">
    <property type="term" value="C:membrane"/>
    <property type="evidence" value="ECO:0007669"/>
    <property type="project" value="UniProtKB-SubCell"/>
</dbReference>
<evidence type="ECO:0000256" key="4">
    <source>
        <dbReference type="ARBA" id="ARBA00023136"/>
    </source>
</evidence>
<accession>A0A4R8MAL4</accession>
<dbReference type="NCBIfam" id="NF037968">
    <property type="entry name" value="SemiSWEET_2"/>
    <property type="match status" value="1"/>
</dbReference>
<dbReference type="Pfam" id="PF04193">
    <property type="entry name" value="PQ-loop"/>
    <property type="match status" value="1"/>
</dbReference>
<evidence type="ECO:0000256" key="3">
    <source>
        <dbReference type="ARBA" id="ARBA00022989"/>
    </source>
</evidence>
<dbReference type="GO" id="GO:0051119">
    <property type="term" value="F:sugar transmembrane transporter activity"/>
    <property type="evidence" value="ECO:0007669"/>
    <property type="project" value="InterPro"/>
</dbReference>
<dbReference type="SMART" id="SM00679">
    <property type="entry name" value="CTNS"/>
    <property type="match status" value="1"/>
</dbReference>
<keyword evidence="7" id="KW-1185">Reference proteome</keyword>
<feature type="transmembrane region" description="Helical" evidence="5">
    <location>
        <begin position="39"/>
        <end position="59"/>
    </location>
</feature>
<keyword evidence="3 5" id="KW-1133">Transmembrane helix</keyword>
<evidence type="ECO:0000313" key="6">
    <source>
        <dbReference type="EMBL" id="TDY62709.1"/>
    </source>
</evidence>
<protein>
    <submittedName>
        <fullName evidence="6">MtN3 and saliva related transmembrane protein</fullName>
    </submittedName>
</protein>
<proteinExistence type="predicted"/>
<reference evidence="6 7" key="1">
    <citation type="submission" date="2019-03" db="EMBL/GenBank/DDBJ databases">
        <title>Genomic Encyclopedia of Type Strains, Phase III (KMG-III): the genomes of soil and plant-associated and newly described type strains.</title>
        <authorList>
            <person name="Whitman W."/>
        </authorList>
    </citation>
    <scope>NUCLEOTIDE SEQUENCE [LARGE SCALE GENOMIC DNA]</scope>
    <source>
        <strain evidence="6 7">CECT 8301</strain>
    </source>
</reference>
<keyword evidence="2 5" id="KW-0812">Transmembrane</keyword>
<evidence type="ECO:0000256" key="1">
    <source>
        <dbReference type="ARBA" id="ARBA00004141"/>
    </source>
</evidence>
<dbReference type="EMBL" id="SORL01000008">
    <property type="protein sequence ID" value="TDY62709.1"/>
    <property type="molecule type" value="Genomic_DNA"/>
</dbReference>
<name>A0A4R8MAL4_9FLAO</name>
<feature type="transmembrane region" description="Helical" evidence="5">
    <location>
        <begin position="65"/>
        <end position="84"/>
    </location>
</feature>
<gene>
    <name evidence="6" type="ORF">DFQ06_2558</name>
</gene>
<dbReference type="InterPro" id="IPR047662">
    <property type="entry name" value="SemiSWEET"/>
</dbReference>